<evidence type="ECO:0000256" key="2">
    <source>
        <dbReference type="ARBA" id="ARBA00022475"/>
    </source>
</evidence>
<dbReference type="AlphaFoldDB" id="A0A9X9ESZ7"/>
<dbReference type="Pfam" id="PF01810">
    <property type="entry name" value="LysE"/>
    <property type="match status" value="1"/>
</dbReference>
<keyword evidence="4 6" id="KW-1133">Transmembrane helix</keyword>
<keyword evidence="2" id="KW-1003">Cell membrane</keyword>
<name>A0A9X9ESZ7_9BACI</name>
<dbReference type="Proteomes" id="UP000309170">
    <property type="component" value="Unassembled WGS sequence"/>
</dbReference>
<dbReference type="GO" id="GO:0006865">
    <property type="term" value="P:amino acid transport"/>
    <property type="evidence" value="ECO:0007669"/>
    <property type="project" value="InterPro"/>
</dbReference>
<keyword evidence="3 6" id="KW-0812">Transmembrane</keyword>
<evidence type="ECO:0000256" key="6">
    <source>
        <dbReference type="SAM" id="Phobius"/>
    </source>
</evidence>
<evidence type="ECO:0000256" key="4">
    <source>
        <dbReference type="ARBA" id="ARBA00022989"/>
    </source>
</evidence>
<feature type="transmembrane region" description="Helical" evidence="6">
    <location>
        <begin position="53"/>
        <end position="77"/>
    </location>
</feature>
<keyword evidence="5 6" id="KW-0472">Membrane</keyword>
<protein>
    <submittedName>
        <fullName evidence="7">Uncharacterized protein</fullName>
    </submittedName>
</protein>
<gene>
    <name evidence="7" type="ORF">FC678_08960</name>
</gene>
<dbReference type="GO" id="GO:0005886">
    <property type="term" value="C:plasma membrane"/>
    <property type="evidence" value="ECO:0007669"/>
    <property type="project" value="UniProtKB-SubCell"/>
</dbReference>
<feature type="transmembrane region" description="Helical" evidence="6">
    <location>
        <begin position="12"/>
        <end position="33"/>
    </location>
</feature>
<dbReference type="InterPro" id="IPR001123">
    <property type="entry name" value="LeuE-type"/>
</dbReference>
<dbReference type="OrthoDB" id="198428at2"/>
<evidence type="ECO:0000256" key="5">
    <source>
        <dbReference type="ARBA" id="ARBA00023136"/>
    </source>
</evidence>
<dbReference type="EMBL" id="SZNT01000100">
    <property type="protein sequence ID" value="TKH12723.1"/>
    <property type="molecule type" value="Genomic_DNA"/>
</dbReference>
<reference evidence="7 8" key="1">
    <citation type="journal article" date="2019" name="Environ. Microbiol.">
        <title>An active ?-lactamase is a part of an orchestrated cell wall stress resistance network of Bacillus subtilis and related rhizosphere species.</title>
        <authorList>
            <person name="Bucher T."/>
            <person name="Keren-Paz A."/>
            <person name="Hausser J."/>
            <person name="Olender T."/>
            <person name="Cytryn E."/>
            <person name="Kolodkin-Gal I."/>
        </authorList>
    </citation>
    <scope>NUCLEOTIDE SEQUENCE [LARGE SCALE GENOMIC DNA]</scope>
    <source>
        <strain evidence="7 8">I4</strain>
    </source>
</reference>
<comment type="subcellular location">
    <subcellularLocation>
        <location evidence="1">Cell membrane</location>
        <topology evidence="1">Multi-pass membrane protein</topology>
    </subcellularLocation>
</comment>
<feature type="transmembrane region" description="Helical" evidence="6">
    <location>
        <begin position="123"/>
        <end position="141"/>
    </location>
</feature>
<evidence type="ECO:0000313" key="7">
    <source>
        <dbReference type="EMBL" id="TKH12723.1"/>
    </source>
</evidence>
<accession>A0A9X9ESZ7</accession>
<comment type="caution">
    <text evidence="7">The sequence shown here is derived from an EMBL/GenBank/DDBJ whole genome shotgun (WGS) entry which is preliminary data.</text>
</comment>
<proteinExistence type="predicted"/>
<evidence type="ECO:0000256" key="3">
    <source>
        <dbReference type="ARBA" id="ARBA00022692"/>
    </source>
</evidence>
<sequence>MKKLPTKQNVKTSALLGVIIKIGRCGISSYLAWQICMHKDSKKESRDVQSSFLSGFILQIINVKSILFYLTVLSAFILPCNESLKFVAIYLALTIFLGWLALLLWSGFGSLFKDFFAKQNKSFRLIMCPLLIYSAGTILFFCDYSKSSCL</sequence>
<evidence type="ECO:0000256" key="1">
    <source>
        <dbReference type="ARBA" id="ARBA00004651"/>
    </source>
</evidence>
<evidence type="ECO:0000313" key="8">
    <source>
        <dbReference type="Proteomes" id="UP000309170"/>
    </source>
</evidence>
<organism evidence="7 8">
    <name type="scientific">Peribacillus simplex</name>
    <dbReference type="NCBI Taxonomy" id="1478"/>
    <lineage>
        <taxon>Bacteria</taxon>
        <taxon>Bacillati</taxon>
        <taxon>Bacillota</taxon>
        <taxon>Bacilli</taxon>
        <taxon>Bacillales</taxon>
        <taxon>Bacillaceae</taxon>
        <taxon>Peribacillus</taxon>
    </lineage>
</organism>
<feature type="transmembrane region" description="Helical" evidence="6">
    <location>
        <begin position="89"/>
        <end position="111"/>
    </location>
</feature>